<comment type="subcellular location">
    <subcellularLocation>
        <location evidence="1">Cell membrane</location>
        <topology evidence="1">Multi-pass membrane protein</topology>
    </subcellularLocation>
</comment>
<gene>
    <name evidence="15" type="primary">pacL</name>
    <name evidence="15" type="ORF">MM817_01100</name>
</gene>
<dbReference type="SFLD" id="SFLDG00002">
    <property type="entry name" value="C1.7:_P-type_atpase_like"/>
    <property type="match status" value="1"/>
</dbReference>
<dbReference type="GO" id="GO:0005391">
    <property type="term" value="F:P-type sodium:potassium-exchanging transporter activity"/>
    <property type="evidence" value="ECO:0007669"/>
    <property type="project" value="TreeGrafter"/>
</dbReference>
<dbReference type="Pfam" id="PF13246">
    <property type="entry name" value="Cation_ATPase"/>
    <property type="match status" value="1"/>
</dbReference>
<keyword evidence="9" id="KW-1278">Translocase</keyword>
<evidence type="ECO:0000256" key="10">
    <source>
        <dbReference type="ARBA" id="ARBA00022989"/>
    </source>
</evidence>
<evidence type="ECO:0000256" key="4">
    <source>
        <dbReference type="ARBA" id="ARBA00022475"/>
    </source>
</evidence>
<dbReference type="InterPro" id="IPR044492">
    <property type="entry name" value="P_typ_ATPase_HD_dom"/>
</dbReference>
<keyword evidence="10 13" id="KW-1133">Transmembrane helix</keyword>
<evidence type="ECO:0000256" key="12">
    <source>
        <dbReference type="ARBA" id="ARBA00023136"/>
    </source>
</evidence>
<dbReference type="GO" id="GO:1902600">
    <property type="term" value="P:proton transmembrane transport"/>
    <property type="evidence" value="ECO:0007669"/>
    <property type="project" value="TreeGrafter"/>
</dbReference>
<dbReference type="Pfam" id="PF00689">
    <property type="entry name" value="Cation_ATPase_C"/>
    <property type="match status" value="1"/>
</dbReference>
<dbReference type="InterPro" id="IPR059000">
    <property type="entry name" value="ATPase_P-type_domA"/>
</dbReference>
<evidence type="ECO:0000256" key="3">
    <source>
        <dbReference type="ARBA" id="ARBA00022448"/>
    </source>
</evidence>
<reference evidence="15" key="1">
    <citation type="submission" date="2022-03" db="EMBL/GenBank/DDBJ databases">
        <title>Draft Genome Sequence of Firmicute Strain S0AB, a Heterotrophic Iron/Sulfur-Oxidizing Extreme Acidophile.</title>
        <authorList>
            <person name="Vergara E."/>
            <person name="Pakostova E."/>
            <person name="Johnson D.B."/>
            <person name="Holmes D.S."/>
        </authorList>
    </citation>
    <scope>NUCLEOTIDE SEQUENCE</scope>
    <source>
        <strain evidence="15">S0AB</strain>
    </source>
</reference>
<dbReference type="InterPro" id="IPR050510">
    <property type="entry name" value="Cation_transp_ATPase_P-type"/>
</dbReference>
<organism evidence="15 16">
    <name type="scientific">Sulfoacidibacillus ferrooxidans</name>
    <dbReference type="NCBI Taxonomy" id="2005001"/>
    <lineage>
        <taxon>Bacteria</taxon>
        <taxon>Bacillati</taxon>
        <taxon>Bacillota</taxon>
        <taxon>Bacilli</taxon>
        <taxon>Bacillales</taxon>
        <taxon>Alicyclobacillaceae</taxon>
        <taxon>Sulfoacidibacillus</taxon>
    </lineage>
</organism>
<dbReference type="SFLD" id="SFLDS00003">
    <property type="entry name" value="Haloacid_Dehalogenase"/>
    <property type="match status" value="1"/>
</dbReference>
<evidence type="ECO:0000313" key="15">
    <source>
        <dbReference type="EMBL" id="MCI0182831.1"/>
    </source>
</evidence>
<dbReference type="InterPro" id="IPR006068">
    <property type="entry name" value="ATPase_P-typ_cation-transptr_C"/>
</dbReference>
<evidence type="ECO:0000256" key="8">
    <source>
        <dbReference type="ARBA" id="ARBA00022840"/>
    </source>
</evidence>
<dbReference type="InterPro" id="IPR036412">
    <property type="entry name" value="HAD-like_sf"/>
</dbReference>
<keyword evidence="12 13" id="KW-0472">Membrane</keyword>
<keyword evidence="3" id="KW-0813">Transport</keyword>
<dbReference type="FunFam" id="3.40.50.1000:FF:000028">
    <property type="entry name" value="Calcium-transporting P-type ATPase, putative"/>
    <property type="match status" value="1"/>
</dbReference>
<feature type="transmembrane region" description="Helical" evidence="13">
    <location>
        <begin position="910"/>
        <end position="933"/>
    </location>
</feature>
<dbReference type="InterPro" id="IPR018303">
    <property type="entry name" value="ATPase_P-typ_P_site"/>
</dbReference>
<dbReference type="InterPro" id="IPR001757">
    <property type="entry name" value="P_typ_ATPase"/>
</dbReference>
<comment type="caution">
    <text evidence="15">The sequence shown here is derived from an EMBL/GenBank/DDBJ whole genome shotgun (WGS) entry which is preliminary data.</text>
</comment>
<comment type="similarity">
    <text evidence="2">Belongs to the cation transport ATPase (P-type) (TC 3.A.3) family. Type IIA subfamily.</text>
</comment>
<feature type="transmembrane region" description="Helical" evidence="13">
    <location>
        <begin position="1007"/>
        <end position="1025"/>
    </location>
</feature>
<dbReference type="EMBL" id="JALBUF010000002">
    <property type="protein sequence ID" value="MCI0182831.1"/>
    <property type="molecule type" value="Genomic_DNA"/>
</dbReference>
<keyword evidence="11" id="KW-0406">Ion transport</keyword>
<evidence type="ECO:0000256" key="7">
    <source>
        <dbReference type="ARBA" id="ARBA00022741"/>
    </source>
</evidence>
<evidence type="ECO:0000256" key="13">
    <source>
        <dbReference type="SAM" id="Phobius"/>
    </source>
</evidence>
<dbReference type="InterPro" id="IPR023299">
    <property type="entry name" value="ATPase_P-typ_cyto_dom_N"/>
</dbReference>
<evidence type="ECO:0000259" key="14">
    <source>
        <dbReference type="SMART" id="SM00831"/>
    </source>
</evidence>
<dbReference type="Pfam" id="PF00122">
    <property type="entry name" value="E1-E2_ATPase"/>
    <property type="match status" value="1"/>
</dbReference>
<keyword evidence="16" id="KW-1185">Reference proteome</keyword>
<dbReference type="Gene3D" id="3.40.1110.10">
    <property type="entry name" value="Calcium-transporting ATPase, cytoplasmic domain N"/>
    <property type="match status" value="1"/>
</dbReference>
<dbReference type="PRINTS" id="PR00121">
    <property type="entry name" value="NAKATPASE"/>
</dbReference>
<dbReference type="Proteomes" id="UP001139263">
    <property type="component" value="Unassembled WGS sequence"/>
</dbReference>
<feature type="domain" description="Cation-transporting P-type ATPase N-terminal" evidence="14">
    <location>
        <begin position="116"/>
        <end position="189"/>
    </location>
</feature>
<dbReference type="PRINTS" id="PR00119">
    <property type="entry name" value="CATATPASE"/>
</dbReference>
<evidence type="ECO:0000313" key="16">
    <source>
        <dbReference type="Proteomes" id="UP001139263"/>
    </source>
</evidence>
<proteinExistence type="inferred from homology"/>
<dbReference type="SFLD" id="SFLDF00027">
    <property type="entry name" value="p-type_atpase"/>
    <property type="match status" value="1"/>
</dbReference>
<dbReference type="GO" id="GO:0036376">
    <property type="term" value="P:sodium ion export across plasma membrane"/>
    <property type="evidence" value="ECO:0007669"/>
    <property type="project" value="TreeGrafter"/>
</dbReference>
<dbReference type="GO" id="GO:1990573">
    <property type="term" value="P:potassium ion import across plasma membrane"/>
    <property type="evidence" value="ECO:0007669"/>
    <property type="project" value="TreeGrafter"/>
</dbReference>
<dbReference type="GO" id="GO:0006883">
    <property type="term" value="P:intracellular sodium ion homeostasis"/>
    <property type="evidence" value="ECO:0007669"/>
    <property type="project" value="TreeGrafter"/>
</dbReference>
<keyword evidence="8" id="KW-0067">ATP-binding</keyword>
<keyword evidence="6 13" id="KW-0812">Transmembrane</keyword>
<keyword evidence="4" id="KW-1003">Cell membrane</keyword>
<evidence type="ECO:0000256" key="5">
    <source>
        <dbReference type="ARBA" id="ARBA00022553"/>
    </source>
</evidence>
<dbReference type="SUPFAM" id="SSF81665">
    <property type="entry name" value="Calcium ATPase, transmembrane domain M"/>
    <property type="match status" value="1"/>
</dbReference>
<sequence length="1052" mass="115794">MSVHMECELVRQIPGRMRFAVPYMRGNKVLAKMIYQHLTRYLPQAKIRADDATGRILISFEEQVDEIIFPYDVNRQIHVVSASYFAHMRQVQMDGVTPLPIVIPKEEPCDQWRNDDEQRLPPPLEQCSCTDTSRGLTVQQVEQRIATYGYNVLPTPRKPSVWRVMWSQISDWMSLTLVGVAGVSLLTGRFFDALTISLVLAVNGTVGALQERRVSKETEALRQLTSYAATVIRDGIAQVIPASEVVVGEIVLLEAGDRVPADGILIEAYGLWMDESMLTGESQPVEKILQENRDVKLDTGVANGCAIGSSEAMFMGTGVTRGRGKMMVTAIGANTQMGVLASSLSITDVTQTPLQQRVHALGRLLVFFILGTVALVVLVGIWRGLPLSHMLLTGMALAASAIPEGLPLLITIGLTAGVRRMGKSSALVRKLSSVETLGRVTVICSDKTGTLTKNEMTVRHMWTAKMRFHVTGNGYDPRGHITTTFHDHDEQSPAHFVEPLARLCVLCNNAELLYNNKRYGMSAESPQSMHADQFAVRGDPTDGALLVMALKAGIDVRDMAGVERIHEWPFESEKKRMSVICKDEQGVELIAKGALEEILARSTFLLGETGIEPLSLASRTKMIDEAQEYAKKAMRVVAVAYRPLVDEEKQWLTEPQMNDDMRDQLERDLIFVGIVGMIDPPRSHVQESVSLCRDAGIRVLMITGDHPDTACAVARDIGLVVDDDNNTAVLTGEEMERMTSEQLADAVQRVSIFARMAPQHKLIIVDALKSRGQVVAMTGDGVNDAPAVRQADVGIAMGKNSTEVTREASEMTVTDESFSTIVSGVREGREVLGNIRRALGYLLSGNLGEVIYAALAVFLGMPLPFVPVQILLVNLLTDAAPTIGLVTRSSKTRRVSQSLKPQRDLLDVRYLRQIITHAVAISLPTLLVFALGLNMSQRVAMAQTMAMVTLSLAELMHIESWHRDDERVTSPIPTDKILRATFLGSFILVIGSIYSRPLQRIFQTTPLPMPYLLMAIGGSFVAYLLQTFERVRGNYYVSGCRKSLETSPSIGS</sequence>
<dbReference type="Gene3D" id="3.40.50.1000">
    <property type="entry name" value="HAD superfamily/HAD-like"/>
    <property type="match status" value="1"/>
</dbReference>
<evidence type="ECO:0000256" key="11">
    <source>
        <dbReference type="ARBA" id="ARBA00023065"/>
    </source>
</evidence>
<dbReference type="Pfam" id="PF00690">
    <property type="entry name" value="Cation_ATPase_N"/>
    <property type="match status" value="1"/>
</dbReference>
<evidence type="ECO:0000256" key="1">
    <source>
        <dbReference type="ARBA" id="ARBA00004651"/>
    </source>
</evidence>
<evidence type="ECO:0000256" key="9">
    <source>
        <dbReference type="ARBA" id="ARBA00022967"/>
    </source>
</evidence>
<dbReference type="AlphaFoldDB" id="A0A9X2AE68"/>
<dbReference type="Gene3D" id="1.20.1110.10">
    <property type="entry name" value="Calcium-transporting ATPase, transmembrane domain"/>
    <property type="match status" value="1"/>
</dbReference>
<evidence type="ECO:0000256" key="6">
    <source>
        <dbReference type="ARBA" id="ARBA00022692"/>
    </source>
</evidence>
<dbReference type="SUPFAM" id="SSF81660">
    <property type="entry name" value="Metal cation-transporting ATPase, ATP-binding domain N"/>
    <property type="match status" value="1"/>
</dbReference>
<dbReference type="GO" id="GO:0005886">
    <property type="term" value="C:plasma membrane"/>
    <property type="evidence" value="ECO:0007669"/>
    <property type="project" value="UniProtKB-SubCell"/>
</dbReference>
<dbReference type="GO" id="GO:0016887">
    <property type="term" value="F:ATP hydrolysis activity"/>
    <property type="evidence" value="ECO:0007669"/>
    <property type="project" value="InterPro"/>
</dbReference>
<dbReference type="NCBIfam" id="TIGR01494">
    <property type="entry name" value="ATPase_P-type"/>
    <property type="match status" value="2"/>
</dbReference>
<dbReference type="PROSITE" id="PS00154">
    <property type="entry name" value="ATPASE_E1_E2"/>
    <property type="match status" value="1"/>
</dbReference>
<feature type="transmembrane region" description="Helical" evidence="13">
    <location>
        <begin position="391"/>
        <end position="414"/>
    </location>
</feature>
<name>A0A9X2AE68_9BACL</name>
<protein>
    <submittedName>
        <fullName evidence="15">Calcium-transporting ATPase</fullName>
    </submittedName>
</protein>
<dbReference type="SUPFAM" id="SSF81653">
    <property type="entry name" value="Calcium ATPase, transduction domain A"/>
    <property type="match status" value="1"/>
</dbReference>
<dbReference type="Gene3D" id="2.70.150.10">
    <property type="entry name" value="Calcium-transporting ATPase, cytoplasmic transduction domain A"/>
    <property type="match status" value="1"/>
</dbReference>
<dbReference type="GO" id="GO:0005524">
    <property type="term" value="F:ATP binding"/>
    <property type="evidence" value="ECO:0007669"/>
    <property type="project" value="UniProtKB-KW"/>
</dbReference>
<keyword evidence="5" id="KW-0597">Phosphoprotein</keyword>
<feature type="transmembrane region" description="Helical" evidence="13">
    <location>
        <begin position="977"/>
        <end position="995"/>
    </location>
</feature>
<dbReference type="GO" id="GO:0030007">
    <property type="term" value="P:intracellular potassium ion homeostasis"/>
    <property type="evidence" value="ECO:0007669"/>
    <property type="project" value="TreeGrafter"/>
</dbReference>
<dbReference type="InterPro" id="IPR023214">
    <property type="entry name" value="HAD_sf"/>
</dbReference>
<evidence type="ECO:0000256" key="2">
    <source>
        <dbReference type="ARBA" id="ARBA00005675"/>
    </source>
</evidence>
<keyword evidence="7" id="KW-0547">Nucleotide-binding</keyword>
<dbReference type="PANTHER" id="PTHR43294">
    <property type="entry name" value="SODIUM/POTASSIUM-TRANSPORTING ATPASE SUBUNIT ALPHA"/>
    <property type="match status" value="1"/>
</dbReference>
<dbReference type="SMART" id="SM00831">
    <property type="entry name" value="Cation_ATPase_N"/>
    <property type="match status" value="1"/>
</dbReference>
<dbReference type="InterPro" id="IPR008250">
    <property type="entry name" value="ATPase_P-typ_transduc_dom_A_sf"/>
</dbReference>
<dbReference type="InterPro" id="IPR004014">
    <property type="entry name" value="ATPase_P-typ_cation-transptr_N"/>
</dbReference>
<dbReference type="SUPFAM" id="SSF56784">
    <property type="entry name" value="HAD-like"/>
    <property type="match status" value="1"/>
</dbReference>
<accession>A0A9X2AE68</accession>
<feature type="transmembrane region" description="Helical" evidence="13">
    <location>
        <begin position="364"/>
        <end position="385"/>
    </location>
</feature>
<dbReference type="RefSeq" id="WP_241712434.1">
    <property type="nucleotide sequence ID" value="NZ_JALBUF010000002.1"/>
</dbReference>
<dbReference type="InterPro" id="IPR023298">
    <property type="entry name" value="ATPase_P-typ_TM_dom_sf"/>
</dbReference>
<feature type="transmembrane region" description="Helical" evidence="13">
    <location>
        <begin position="838"/>
        <end position="859"/>
    </location>
</feature>
<dbReference type="PANTHER" id="PTHR43294:SF21">
    <property type="entry name" value="CATION TRANSPORTING ATPASE"/>
    <property type="match status" value="1"/>
</dbReference>